<name>A0AAV3PHM7_LITER</name>
<accession>A0AAV3PHM7</accession>
<sequence length="135" mass="14883">MIQMVTTTNSSSNPPPPPTNPPPHSPPAPIPEPQTQIQTNPDLIHDLTSAIQVLSAKVTTMSTSLPHHPLNDGSLEGSHRGINRARAPPYDRGRGRGWEEFDDDEEHNCGFHQPRNPRAKIDFPKFDGGDPRGWC</sequence>
<dbReference type="Proteomes" id="UP001454036">
    <property type="component" value="Unassembled WGS sequence"/>
</dbReference>
<protein>
    <submittedName>
        <fullName evidence="2">Uncharacterized protein</fullName>
    </submittedName>
</protein>
<feature type="compositionally biased region" description="Basic and acidic residues" evidence="1">
    <location>
        <begin position="89"/>
        <end position="99"/>
    </location>
</feature>
<reference evidence="2 3" key="1">
    <citation type="submission" date="2024-01" db="EMBL/GenBank/DDBJ databases">
        <title>The complete chloroplast genome sequence of Lithospermum erythrorhizon: insights into the phylogenetic relationship among Boraginaceae species and the maternal lineages of purple gromwells.</title>
        <authorList>
            <person name="Okada T."/>
            <person name="Watanabe K."/>
        </authorList>
    </citation>
    <scope>NUCLEOTIDE SEQUENCE [LARGE SCALE GENOMIC DNA]</scope>
</reference>
<evidence type="ECO:0000313" key="2">
    <source>
        <dbReference type="EMBL" id="GAA0151149.1"/>
    </source>
</evidence>
<feature type="region of interest" description="Disordered" evidence="1">
    <location>
        <begin position="1"/>
        <end position="41"/>
    </location>
</feature>
<proteinExistence type="predicted"/>
<dbReference type="AlphaFoldDB" id="A0AAV3PHM7"/>
<dbReference type="EMBL" id="BAABME010001727">
    <property type="protein sequence ID" value="GAA0151149.1"/>
    <property type="molecule type" value="Genomic_DNA"/>
</dbReference>
<feature type="compositionally biased region" description="Basic and acidic residues" evidence="1">
    <location>
        <begin position="119"/>
        <end position="135"/>
    </location>
</feature>
<feature type="compositionally biased region" description="Low complexity" evidence="1">
    <location>
        <begin position="1"/>
        <end position="12"/>
    </location>
</feature>
<feature type="compositionally biased region" description="Pro residues" evidence="1">
    <location>
        <begin position="13"/>
        <end position="32"/>
    </location>
</feature>
<organism evidence="2 3">
    <name type="scientific">Lithospermum erythrorhizon</name>
    <name type="common">Purple gromwell</name>
    <name type="synonym">Lithospermum officinale var. erythrorhizon</name>
    <dbReference type="NCBI Taxonomy" id="34254"/>
    <lineage>
        <taxon>Eukaryota</taxon>
        <taxon>Viridiplantae</taxon>
        <taxon>Streptophyta</taxon>
        <taxon>Embryophyta</taxon>
        <taxon>Tracheophyta</taxon>
        <taxon>Spermatophyta</taxon>
        <taxon>Magnoliopsida</taxon>
        <taxon>eudicotyledons</taxon>
        <taxon>Gunneridae</taxon>
        <taxon>Pentapetalae</taxon>
        <taxon>asterids</taxon>
        <taxon>lamiids</taxon>
        <taxon>Boraginales</taxon>
        <taxon>Boraginaceae</taxon>
        <taxon>Boraginoideae</taxon>
        <taxon>Lithospermeae</taxon>
        <taxon>Lithospermum</taxon>
    </lineage>
</organism>
<evidence type="ECO:0000256" key="1">
    <source>
        <dbReference type="SAM" id="MobiDB-lite"/>
    </source>
</evidence>
<gene>
    <name evidence="2" type="ORF">LIER_09931</name>
</gene>
<comment type="caution">
    <text evidence="2">The sequence shown here is derived from an EMBL/GenBank/DDBJ whole genome shotgun (WGS) entry which is preliminary data.</text>
</comment>
<keyword evidence="3" id="KW-1185">Reference proteome</keyword>
<feature type="region of interest" description="Disordered" evidence="1">
    <location>
        <begin position="64"/>
        <end position="135"/>
    </location>
</feature>
<evidence type="ECO:0000313" key="3">
    <source>
        <dbReference type="Proteomes" id="UP001454036"/>
    </source>
</evidence>